<feature type="region of interest" description="Disordered" evidence="8">
    <location>
        <begin position="17"/>
        <end position="83"/>
    </location>
</feature>
<dbReference type="Pfam" id="PF00520">
    <property type="entry name" value="Ion_trans"/>
    <property type="match status" value="1"/>
</dbReference>
<organism evidence="11 12">
    <name type="scientific">Halteria grandinella</name>
    <dbReference type="NCBI Taxonomy" id="5974"/>
    <lineage>
        <taxon>Eukaryota</taxon>
        <taxon>Sar</taxon>
        <taxon>Alveolata</taxon>
        <taxon>Ciliophora</taxon>
        <taxon>Intramacronucleata</taxon>
        <taxon>Spirotrichea</taxon>
        <taxon>Stichotrichia</taxon>
        <taxon>Sporadotrichida</taxon>
        <taxon>Halteriidae</taxon>
        <taxon>Halteria</taxon>
    </lineage>
</organism>
<feature type="transmembrane region" description="Helical" evidence="9">
    <location>
        <begin position="313"/>
        <end position="330"/>
    </location>
</feature>
<evidence type="ECO:0000256" key="9">
    <source>
        <dbReference type="SAM" id="Phobius"/>
    </source>
</evidence>
<dbReference type="SUPFAM" id="SSF81324">
    <property type="entry name" value="Voltage-gated potassium channels"/>
    <property type="match status" value="1"/>
</dbReference>
<dbReference type="FunFam" id="1.10.287.70:FF:000123">
    <property type="entry name" value="Potassium channel KAT3"/>
    <property type="match status" value="1"/>
</dbReference>
<keyword evidence="5" id="KW-0406">Ion transport</keyword>
<feature type="compositionally biased region" description="Polar residues" evidence="8">
    <location>
        <begin position="798"/>
        <end position="810"/>
    </location>
</feature>
<protein>
    <recommendedName>
        <fullName evidence="10">Cyclic nucleotide-binding domain-containing protein</fullName>
    </recommendedName>
</protein>
<evidence type="ECO:0000256" key="5">
    <source>
        <dbReference type="ARBA" id="ARBA00023065"/>
    </source>
</evidence>
<keyword evidence="4 9" id="KW-1133">Transmembrane helix</keyword>
<dbReference type="Gene3D" id="2.60.120.10">
    <property type="entry name" value="Jelly Rolls"/>
    <property type="match status" value="1"/>
</dbReference>
<keyword evidence="7" id="KW-0407">Ion channel</keyword>
<evidence type="ECO:0000256" key="2">
    <source>
        <dbReference type="ARBA" id="ARBA00022448"/>
    </source>
</evidence>
<feature type="transmembrane region" description="Helical" evidence="9">
    <location>
        <begin position="155"/>
        <end position="174"/>
    </location>
</feature>
<dbReference type="EMBL" id="RRYP01017347">
    <property type="protein sequence ID" value="TNV74167.1"/>
    <property type="molecule type" value="Genomic_DNA"/>
</dbReference>
<evidence type="ECO:0000256" key="3">
    <source>
        <dbReference type="ARBA" id="ARBA00022692"/>
    </source>
</evidence>
<feature type="region of interest" description="Disordered" evidence="8">
    <location>
        <begin position="798"/>
        <end position="864"/>
    </location>
</feature>
<dbReference type="PANTHER" id="PTHR47823">
    <property type="entry name" value="ION_TRANS DOMAIN-CONTAINING PROTEIN"/>
    <property type="match status" value="1"/>
</dbReference>
<dbReference type="PANTHER" id="PTHR47823:SF9">
    <property type="entry name" value="CHROMOSOME UNDETERMINED SCAFFOLD_10, WHOLE GENOME SHOTGUN SEQUENCE"/>
    <property type="match status" value="1"/>
</dbReference>
<evidence type="ECO:0000256" key="1">
    <source>
        <dbReference type="ARBA" id="ARBA00004141"/>
    </source>
</evidence>
<evidence type="ECO:0000259" key="10">
    <source>
        <dbReference type="PROSITE" id="PS50042"/>
    </source>
</evidence>
<feature type="domain" description="Cyclic nucleotide-binding" evidence="10">
    <location>
        <begin position="444"/>
        <end position="519"/>
    </location>
</feature>
<evidence type="ECO:0000256" key="8">
    <source>
        <dbReference type="SAM" id="MobiDB-lite"/>
    </source>
</evidence>
<sequence length="864" mass="99568">MESEHYQKRFAEVMRLREELRLEDQSPKVVTPAGSSNMDKKIKSGNLGDFSKAPNNEKGDTDREGRKDQPTENVGDLENIGPEDQARAEVNQYRAAQFRDQNKKPRKSCIIYSDSRFHKLWDIIITTLIIMNCLLTPFSMAFPEQYNSRLYVTDIVMNSFFMLEIVLSFFTAYYKPNFEFEDDLKNIAIHYIKGWFIIDVVSTIPLDLILEYGHMSKIVRFSKIGKIYKLLRVTKMVRLLQTAKMRNRCSIYMLKILKIGLGLERLLSILISFMLLQHVTACIWVFIGRYDSDDTDVNWICYNQFQDLNDYDLYVSALYFTVTTIVTVGYGDISPVSSNEKWFCVCLMLIGVMSFSFTTGALSSVIATMDSKESQLKEKISMLNEIQKEYKIDPDLFNEISRTVQFNHRKKQKDLQVFMEELPHKLKLELAMVVHLQQYSEVKFFMKRDRSFIAWISTLLKPLSVEDEKYIYKEGEEVTEIYFLVKGAIGYVLPRLENKAYFIFEHGEHFGHVDIASDRNFVEFGMYSRGPGQPLDVLRQFTTQAFCTSELLQLSINDLYKMKLEFPKTFQELFQDALEQLRKDLILKIQVIKQSTMMQVKAPTKDSALKMKQTFAFNILGGILKRMNQPEPDKNEQQQQQSIRNPYDYNSTLHPLNSTVQQYQGPPIVQMGPDYQRTFGNHNTNSGFGTERNLGHLYPIPPAYMYSQSNGPFVPQQYFFRPNAGSDVTHPHMNPHVSYGQQPMHGSIYGGQMQNIARSVPTLNLNRETLAEPPSENVEAHHVRHNDIIGASGLGLVQENSSSPQAAPQRQESEREKSVASSWYSGNTTPQEMADLGLNENSPNNTQRNLLMGRDLSPKSHMKE</sequence>
<feature type="transmembrane region" description="Helical" evidence="9">
    <location>
        <begin position="120"/>
        <end position="143"/>
    </location>
</feature>
<accession>A0A8J8NF75</accession>
<dbReference type="GO" id="GO:0005249">
    <property type="term" value="F:voltage-gated potassium channel activity"/>
    <property type="evidence" value="ECO:0007669"/>
    <property type="project" value="InterPro"/>
</dbReference>
<dbReference type="Gene3D" id="1.10.287.70">
    <property type="match status" value="1"/>
</dbReference>
<evidence type="ECO:0000256" key="6">
    <source>
        <dbReference type="ARBA" id="ARBA00023136"/>
    </source>
</evidence>
<gene>
    <name evidence="11" type="ORF">FGO68_gene17569</name>
</gene>
<dbReference type="InterPro" id="IPR000595">
    <property type="entry name" value="cNMP-bd_dom"/>
</dbReference>
<proteinExistence type="predicted"/>
<feature type="compositionally biased region" description="Basic and acidic residues" evidence="8">
    <location>
        <begin position="55"/>
        <end position="70"/>
    </location>
</feature>
<dbReference type="PROSITE" id="PS50042">
    <property type="entry name" value="CNMP_BINDING_3"/>
    <property type="match status" value="1"/>
</dbReference>
<evidence type="ECO:0000256" key="4">
    <source>
        <dbReference type="ARBA" id="ARBA00022989"/>
    </source>
</evidence>
<feature type="compositionally biased region" description="Basic and acidic residues" evidence="8">
    <location>
        <begin position="17"/>
        <end position="26"/>
    </location>
</feature>
<dbReference type="PRINTS" id="PR01463">
    <property type="entry name" value="EAGCHANLFMLY"/>
</dbReference>
<evidence type="ECO:0000256" key="7">
    <source>
        <dbReference type="ARBA" id="ARBA00023303"/>
    </source>
</evidence>
<keyword evidence="2" id="KW-0813">Transport</keyword>
<evidence type="ECO:0000313" key="11">
    <source>
        <dbReference type="EMBL" id="TNV74167.1"/>
    </source>
</evidence>
<dbReference type="InterPro" id="IPR018490">
    <property type="entry name" value="cNMP-bd_dom_sf"/>
</dbReference>
<keyword evidence="6 9" id="KW-0472">Membrane</keyword>
<comment type="caution">
    <text evidence="11">The sequence shown here is derived from an EMBL/GenBank/DDBJ whole genome shotgun (WGS) entry which is preliminary data.</text>
</comment>
<feature type="transmembrane region" description="Helical" evidence="9">
    <location>
        <begin position="342"/>
        <end position="367"/>
    </location>
</feature>
<dbReference type="Proteomes" id="UP000785679">
    <property type="component" value="Unassembled WGS sequence"/>
</dbReference>
<dbReference type="OrthoDB" id="421226at2759"/>
<keyword evidence="12" id="KW-1185">Reference proteome</keyword>
<reference evidence="11" key="1">
    <citation type="submission" date="2019-06" db="EMBL/GenBank/DDBJ databases">
        <authorList>
            <person name="Zheng W."/>
        </authorList>
    </citation>
    <scope>NUCLEOTIDE SEQUENCE</scope>
    <source>
        <strain evidence="11">QDHG01</strain>
    </source>
</reference>
<dbReference type="InterPro" id="IPR005821">
    <property type="entry name" value="Ion_trans_dom"/>
</dbReference>
<dbReference type="InterPro" id="IPR003938">
    <property type="entry name" value="K_chnl_volt-dep_EAG/ELK/ERG"/>
</dbReference>
<dbReference type="InterPro" id="IPR014710">
    <property type="entry name" value="RmlC-like_jellyroll"/>
</dbReference>
<dbReference type="SUPFAM" id="SSF51206">
    <property type="entry name" value="cAMP-binding domain-like"/>
    <property type="match status" value="1"/>
</dbReference>
<comment type="subcellular location">
    <subcellularLocation>
        <location evidence="1">Membrane</location>
        <topology evidence="1">Multi-pass membrane protein</topology>
    </subcellularLocation>
</comment>
<name>A0A8J8NF75_HALGN</name>
<dbReference type="GO" id="GO:0016020">
    <property type="term" value="C:membrane"/>
    <property type="evidence" value="ECO:0007669"/>
    <property type="project" value="UniProtKB-SubCell"/>
</dbReference>
<keyword evidence="3 9" id="KW-0812">Transmembrane</keyword>
<feature type="compositionally biased region" description="Polar residues" evidence="8">
    <location>
        <begin position="839"/>
        <end position="849"/>
    </location>
</feature>
<feature type="transmembrane region" description="Helical" evidence="9">
    <location>
        <begin position="266"/>
        <end position="287"/>
    </location>
</feature>
<dbReference type="AlphaFoldDB" id="A0A8J8NF75"/>
<feature type="compositionally biased region" description="Polar residues" evidence="8">
    <location>
        <begin position="819"/>
        <end position="831"/>
    </location>
</feature>
<evidence type="ECO:0000313" key="12">
    <source>
        <dbReference type="Proteomes" id="UP000785679"/>
    </source>
</evidence>